<dbReference type="InterPro" id="IPR050194">
    <property type="entry name" value="Glycosyltransferase_grp1"/>
</dbReference>
<protein>
    <submittedName>
        <fullName evidence="5">Glycosyltransferase</fullName>
        <ecNumber evidence="5">2.4.-.-</ecNumber>
    </submittedName>
</protein>
<dbReference type="Gene3D" id="3.40.50.2000">
    <property type="entry name" value="Glycogen Phosphorylase B"/>
    <property type="match status" value="2"/>
</dbReference>
<keyword evidence="1 5" id="KW-0328">Glycosyltransferase</keyword>
<dbReference type="Pfam" id="PF13439">
    <property type="entry name" value="Glyco_transf_4"/>
    <property type="match status" value="1"/>
</dbReference>
<gene>
    <name evidence="5" type="ORF">K8V15_11750</name>
</gene>
<feature type="domain" description="Glycosyl transferase family 1" evidence="3">
    <location>
        <begin position="239"/>
        <end position="391"/>
    </location>
</feature>
<dbReference type="SUPFAM" id="SSF53756">
    <property type="entry name" value="UDP-Glycosyltransferase/glycogen phosphorylase"/>
    <property type="match status" value="1"/>
</dbReference>
<evidence type="ECO:0000259" key="3">
    <source>
        <dbReference type="Pfam" id="PF00534"/>
    </source>
</evidence>
<dbReference type="Proteomes" id="UP000712713">
    <property type="component" value="Unassembled WGS sequence"/>
</dbReference>
<evidence type="ECO:0000256" key="2">
    <source>
        <dbReference type="ARBA" id="ARBA00022679"/>
    </source>
</evidence>
<name>A0A921JSM0_9ACTN</name>
<keyword evidence="2 5" id="KW-0808">Transferase</keyword>
<feature type="domain" description="Glycosyltransferase subfamily 4-like N-terminal" evidence="4">
    <location>
        <begin position="30"/>
        <end position="228"/>
    </location>
</feature>
<evidence type="ECO:0000259" key="4">
    <source>
        <dbReference type="Pfam" id="PF13439"/>
    </source>
</evidence>
<reference evidence="5" key="2">
    <citation type="submission" date="2021-09" db="EMBL/GenBank/DDBJ databases">
        <authorList>
            <person name="Gilroy R."/>
        </authorList>
    </citation>
    <scope>NUCLEOTIDE SEQUENCE</scope>
    <source>
        <strain evidence="5">ChiGjej3B3-7470</strain>
    </source>
</reference>
<dbReference type="EMBL" id="DYZF01000293">
    <property type="protein sequence ID" value="HJE52628.1"/>
    <property type="molecule type" value="Genomic_DNA"/>
</dbReference>
<proteinExistence type="predicted"/>
<dbReference type="EC" id="2.4.-.-" evidence="5"/>
<reference evidence="5" key="1">
    <citation type="journal article" date="2021" name="PeerJ">
        <title>Extensive microbial diversity within the chicken gut microbiome revealed by metagenomics and culture.</title>
        <authorList>
            <person name="Gilroy R."/>
            <person name="Ravi A."/>
            <person name="Getino M."/>
            <person name="Pursley I."/>
            <person name="Horton D.L."/>
            <person name="Alikhan N.F."/>
            <person name="Baker D."/>
            <person name="Gharbi K."/>
            <person name="Hall N."/>
            <person name="Watson M."/>
            <person name="Adriaenssens E.M."/>
            <person name="Foster-Nyarko E."/>
            <person name="Jarju S."/>
            <person name="Secka A."/>
            <person name="Antonio M."/>
            <person name="Oren A."/>
            <person name="Chaudhuri R.R."/>
            <person name="La Ragione R."/>
            <person name="Hildebrand F."/>
            <person name="Pallen M.J."/>
        </authorList>
    </citation>
    <scope>NUCLEOTIDE SEQUENCE</scope>
    <source>
        <strain evidence="5">ChiGjej3B3-7470</strain>
    </source>
</reference>
<comment type="caution">
    <text evidence="5">The sequence shown here is derived from an EMBL/GenBank/DDBJ whole genome shotgun (WGS) entry which is preliminary data.</text>
</comment>
<dbReference type="Pfam" id="PF00534">
    <property type="entry name" value="Glycos_transf_1"/>
    <property type="match status" value="1"/>
</dbReference>
<dbReference type="AlphaFoldDB" id="A0A921JSM0"/>
<accession>A0A921JSM0</accession>
<dbReference type="GO" id="GO:0016757">
    <property type="term" value="F:glycosyltransferase activity"/>
    <property type="evidence" value="ECO:0007669"/>
    <property type="project" value="UniProtKB-KW"/>
</dbReference>
<evidence type="ECO:0000313" key="6">
    <source>
        <dbReference type="Proteomes" id="UP000712713"/>
    </source>
</evidence>
<sequence length="422" mass="46022">MTAPTSPSRPLRVMQFIDNYGPGSNGLMYAVQQLEGNLLDAGHEVIVVAPAAKGPNPHHGRPGRTEIRLPSVRVPKMPTRVANGRKFDKTLDEIERLNPDVIHVHGFGTVGVLGTWAARRYGIPMMMTWHTDFDAYADHYASVLPLLTGVVRAFATLSKGEVMNTRDIKLAEIRYEDRGRSTASLLGLCQKMLESADLVTTPSPKTAARCRDVVPDANIIVVPNGVDPLPVGPPPIPKPDGPMVLYAGRIAPEKGIPLLAEAFTLVHAQRPDARLCVVGDWERYSNIKKVLADGRAAGRIILPGEQKRDDLGAFYAMADVFAFASQTDTQALVLHEAALAGLPIVSVDHELRLVIEPGINGEITRPTAASLAAGILRVIDRLDDQQWRDNASRRSIELASQWTIQSQADEMLRLYGEVAALR</sequence>
<dbReference type="InterPro" id="IPR001296">
    <property type="entry name" value="Glyco_trans_1"/>
</dbReference>
<evidence type="ECO:0000313" key="5">
    <source>
        <dbReference type="EMBL" id="HJE52628.1"/>
    </source>
</evidence>
<organism evidence="5 6">
    <name type="scientific">Tessaracoccus flavescens</name>
    <dbReference type="NCBI Taxonomy" id="399497"/>
    <lineage>
        <taxon>Bacteria</taxon>
        <taxon>Bacillati</taxon>
        <taxon>Actinomycetota</taxon>
        <taxon>Actinomycetes</taxon>
        <taxon>Propionibacteriales</taxon>
        <taxon>Propionibacteriaceae</taxon>
        <taxon>Tessaracoccus</taxon>
    </lineage>
</organism>
<dbReference type="GO" id="GO:1901137">
    <property type="term" value="P:carbohydrate derivative biosynthetic process"/>
    <property type="evidence" value="ECO:0007669"/>
    <property type="project" value="UniProtKB-ARBA"/>
</dbReference>
<dbReference type="PANTHER" id="PTHR45947:SF3">
    <property type="entry name" value="SULFOQUINOVOSYL TRANSFERASE SQD2"/>
    <property type="match status" value="1"/>
</dbReference>
<evidence type="ECO:0000256" key="1">
    <source>
        <dbReference type="ARBA" id="ARBA00022676"/>
    </source>
</evidence>
<dbReference type="PANTHER" id="PTHR45947">
    <property type="entry name" value="SULFOQUINOVOSYL TRANSFERASE SQD2"/>
    <property type="match status" value="1"/>
</dbReference>
<dbReference type="InterPro" id="IPR028098">
    <property type="entry name" value="Glyco_trans_4-like_N"/>
</dbReference>